<dbReference type="PROSITE" id="PS50883">
    <property type="entry name" value="EAL"/>
    <property type="match status" value="1"/>
</dbReference>
<dbReference type="GO" id="GO:0071111">
    <property type="term" value="F:cyclic-guanylate-specific phosphodiesterase activity"/>
    <property type="evidence" value="ECO:0007669"/>
    <property type="project" value="InterPro"/>
</dbReference>
<sequence length="320" mass="35091">MTALAGFYGLLAALSLTAAWLLWRRTSVMSSPADPEAPVEPGDAGLQRAGQLEQALREALARDTPFFELYLQPQHRLVGGELVGAEVLIRWQDERFGSVSPGEFIPLAEATGLIIPLDRRVLEASLAWLAALPAEASDLSLSVNCSIRHFTDLEFPGWLNSRCRRYSIDPARLEIELTEHVAFEDLDTVRRVMSLLRHHGFGIALDDFGTGYTSLSFLQRLPFSKVKLDKAFIDPIDSQRRSRVLVQSLITMAEALGLEVVAEGIEDRGQLELLQRMGCPVGQGYLLGRPVPADRFLAAWLGGAPPEGARPDRAPAPADA</sequence>
<dbReference type="PANTHER" id="PTHR33121">
    <property type="entry name" value="CYCLIC DI-GMP PHOSPHODIESTERASE PDEF"/>
    <property type="match status" value="1"/>
</dbReference>
<evidence type="ECO:0000313" key="2">
    <source>
        <dbReference type="EMBL" id="ATJ83158.1"/>
    </source>
</evidence>
<dbReference type="KEGG" id="hbe:BEI_2171"/>
<dbReference type="Pfam" id="PF00563">
    <property type="entry name" value="EAL"/>
    <property type="match status" value="1"/>
</dbReference>
<dbReference type="PANTHER" id="PTHR33121:SF71">
    <property type="entry name" value="OXYGEN SENSOR PROTEIN DOSP"/>
    <property type="match status" value="1"/>
</dbReference>
<organism evidence="2 3">
    <name type="scientific">Halomonas beimenensis</name>
    <dbReference type="NCBI Taxonomy" id="475662"/>
    <lineage>
        <taxon>Bacteria</taxon>
        <taxon>Pseudomonadati</taxon>
        <taxon>Pseudomonadota</taxon>
        <taxon>Gammaproteobacteria</taxon>
        <taxon>Oceanospirillales</taxon>
        <taxon>Halomonadaceae</taxon>
        <taxon>Halomonas</taxon>
    </lineage>
</organism>
<feature type="domain" description="EAL" evidence="1">
    <location>
        <begin position="49"/>
        <end position="304"/>
    </location>
</feature>
<dbReference type="OrthoDB" id="9812358at2"/>
<dbReference type="Gene3D" id="3.20.20.450">
    <property type="entry name" value="EAL domain"/>
    <property type="match status" value="1"/>
</dbReference>
<reference evidence="2 3" key="1">
    <citation type="journal article" date="2017" name="Sci. Rep.">
        <title>Revealing the Saline Adaptation Strategies of the Halophilic Bacterium Halomonas beimenensis through High-throughput Omics and Transposon Mutagenesis Approaches.</title>
        <authorList>
            <person name="Chen Y.H."/>
            <person name="Lin S.S."/>
            <person name="Shyu Y.T."/>
        </authorList>
    </citation>
    <scope>NUCLEOTIDE SEQUENCE [LARGE SCALE GENOMIC DNA]</scope>
    <source>
        <strain evidence="2 3">NTU-111</strain>
    </source>
</reference>
<protein>
    <submittedName>
        <fullName evidence="2">Diguanylate cyclase/phosphodiesterase (GGDEF &amp; EAL domains) with PAS/PAC sensor(S)</fullName>
    </submittedName>
</protein>
<keyword evidence="3" id="KW-1185">Reference proteome</keyword>
<dbReference type="Proteomes" id="UP000219993">
    <property type="component" value="Chromosome"/>
</dbReference>
<dbReference type="RefSeq" id="WP_097789530.1">
    <property type="nucleotide sequence ID" value="NZ_BAAADT010000004.1"/>
</dbReference>
<dbReference type="AlphaFoldDB" id="A0A291P8G9"/>
<proteinExistence type="predicted"/>
<dbReference type="InterPro" id="IPR001633">
    <property type="entry name" value="EAL_dom"/>
</dbReference>
<evidence type="ECO:0000313" key="3">
    <source>
        <dbReference type="Proteomes" id="UP000219993"/>
    </source>
</evidence>
<dbReference type="CDD" id="cd01948">
    <property type="entry name" value="EAL"/>
    <property type="match status" value="1"/>
</dbReference>
<dbReference type="InterPro" id="IPR035919">
    <property type="entry name" value="EAL_sf"/>
</dbReference>
<evidence type="ECO:0000259" key="1">
    <source>
        <dbReference type="PROSITE" id="PS50883"/>
    </source>
</evidence>
<dbReference type="EMBL" id="CP021435">
    <property type="protein sequence ID" value="ATJ83158.1"/>
    <property type="molecule type" value="Genomic_DNA"/>
</dbReference>
<dbReference type="InterPro" id="IPR050706">
    <property type="entry name" value="Cyclic-di-GMP_PDE-like"/>
</dbReference>
<dbReference type="SUPFAM" id="SSF141868">
    <property type="entry name" value="EAL domain-like"/>
    <property type="match status" value="1"/>
</dbReference>
<name>A0A291P8G9_9GAMM</name>
<gene>
    <name evidence="2" type="ORF">BEI_2171</name>
</gene>
<accession>A0A291P8G9</accession>
<dbReference type="SMART" id="SM00052">
    <property type="entry name" value="EAL"/>
    <property type="match status" value="1"/>
</dbReference>